<dbReference type="Pfam" id="PF00364">
    <property type="entry name" value="Biotin_lipoyl"/>
    <property type="match status" value="1"/>
</dbReference>
<dbReference type="SUPFAM" id="SSF56059">
    <property type="entry name" value="Glutathione synthetase ATP-binding domain-like"/>
    <property type="match status" value="1"/>
</dbReference>
<evidence type="ECO:0000256" key="11">
    <source>
        <dbReference type="ARBA" id="ARBA00023211"/>
    </source>
</evidence>
<evidence type="ECO:0000256" key="13">
    <source>
        <dbReference type="ARBA" id="ARBA00049495"/>
    </source>
</evidence>
<dbReference type="NCBIfam" id="NF006367">
    <property type="entry name" value="PRK08591.1"/>
    <property type="match status" value="1"/>
</dbReference>
<dbReference type="InterPro" id="IPR005482">
    <property type="entry name" value="Biotin_COase_C"/>
</dbReference>
<dbReference type="InterPro" id="IPR022439">
    <property type="entry name" value="RPE4"/>
</dbReference>
<dbReference type="CDD" id="cd06850">
    <property type="entry name" value="biotinyl_domain"/>
    <property type="match status" value="1"/>
</dbReference>
<dbReference type="Gene3D" id="3.30.470.20">
    <property type="entry name" value="ATP-grasp fold, B domain"/>
    <property type="match status" value="1"/>
</dbReference>
<sequence length="698" mass="76847">MSSRGLTTGSQNIQSVTQDPVVKPRGDIRIQKTMNKPLFDKILIANRSEIAVRIIRTLKKMGIKSVAVYSEADTNSMYVQHADEAYYIGDSPATESYLSIKNIISAIRESGASAVHPGYGFLSENPNFANILKREGVVLIGPSAGTIKKMGDKIEAKKIAIEAGVSTVPGYMGTINDVKQAIDIAKEIGFPVIVKAAAGGGGRGMRVVNNPAEMANAFESAKLEAANSFSDDRLFIEKLIQTPRHIEIQLIADQYGNSVCLGERECSIQRHHQKVIEEAPSSFITEDIRQEMYRQVISLSQKVGYYSAGTVEFIVDSNKNFYFLEMNTRLQVEHPVTELITGIDIVEEMIQIAAGEKLSFTQDDVKLKGWAFESRICAENPSRGFLPSSGRITAYSEPAKSPNIRIDTGIGLGGEVSMFYDSMIAKLCTYGETREQAIELMHSALSSYIINGIAHNISFLEAVMLHPRFVSGDISTAFIQEEYPDGFSGASLTSEVTTVFLATAIFIYISEQRRASLISGNINNQANKIGTRWVVTIDDKLFPVLITPVENGYNIRHESDRIYIRSNWNLGNELFTAIINGKKTNVKIENIRTGYLLSHAGISVKAFVRSPRISELEALMVSKVVVEESSELQAPLSGQIAAIKVKEGQEVTAGQEIMILTAMKMENLILAERDGKIAKIFVNEKDNVVRGQVLLEFA</sequence>
<dbReference type="Pfam" id="PF02785">
    <property type="entry name" value="Biotin_carb_C"/>
    <property type="match status" value="1"/>
</dbReference>
<dbReference type="InterPro" id="IPR011761">
    <property type="entry name" value="ATP-grasp"/>
</dbReference>
<dbReference type="Proteomes" id="UP000258667">
    <property type="component" value="Chromosome"/>
</dbReference>
<dbReference type="Pfam" id="PF18140">
    <property type="entry name" value="PCC_BT"/>
    <property type="match status" value="1"/>
</dbReference>
<evidence type="ECO:0000256" key="2">
    <source>
        <dbReference type="ARBA" id="ARBA00005060"/>
    </source>
</evidence>
<feature type="compositionally biased region" description="Polar residues" evidence="15">
    <location>
        <begin position="1"/>
        <end position="18"/>
    </location>
</feature>
<dbReference type="EMBL" id="CP032049">
    <property type="protein sequence ID" value="AXU06769.1"/>
    <property type="molecule type" value="Genomic_DNA"/>
</dbReference>
<dbReference type="InterPro" id="IPR011053">
    <property type="entry name" value="Single_hybrid_motif"/>
</dbReference>
<keyword evidence="6 14" id="KW-0547">Nucleotide-binding</keyword>
<dbReference type="PANTHER" id="PTHR18866">
    <property type="entry name" value="CARBOXYLASE:PYRUVATE/ACETYL-COA/PROPIONYL-COA CARBOXYLASE"/>
    <property type="match status" value="1"/>
</dbReference>
<dbReference type="NCBIfam" id="TIGR03777">
    <property type="entry name" value="RPE4"/>
    <property type="match status" value="1"/>
</dbReference>
<dbReference type="InterPro" id="IPR041265">
    <property type="entry name" value="PCC_BT"/>
</dbReference>
<dbReference type="PANTHER" id="PTHR18866:SF33">
    <property type="entry name" value="METHYLCROTONOYL-COA CARBOXYLASE SUBUNIT ALPHA, MITOCHONDRIAL-RELATED"/>
    <property type="match status" value="1"/>
</dbReference>
<evidence type="ECO:0000256" key="14">
    <source>
        <dbReference type="PROSITE-ProRule" id="PRU00409"/>
    </source>
</evidence>
<keyword evidence="5" id="KW-0479">Metal-binding</keyword>
<dbReference type="Gene3D" id="2.40.50.100">
    <property type="match status" value="1"/>
</dbReference>
<dbReference type="Gene3D" id="3.30.700.30">
    <property type="match status" value="1"/>
</dbReference>
<dbReference type="InterPro" id="IPR011764">
    <property type="entry name" value="Biotin_carboxylation_dom"/>
</dbReference>
<evidence type="ECO:0000313" key="19">
    <source>
        <dbReference type="EMBL" id="AXU06769.1"/>
    </source>
</evidence>
<dbReference type="PROSITE" id="PS00867">
    <property type="entry name" value="CPSASE_2"/>
    <property type="match status" value="1"/>
</dbReference>
<protein>
    <recommendedName>
        <fullName evidence="3">propionyl-CoA carboxylase</fullName>
        <ecNumber evidence="3">6.4.1.3</ecNumber>
    </recommendedName>
</protein>
<keyword evidence="10" id="KW-0443">Lipid metabolism</keyword>
<dbReference type="PROSITE" id="PS00866">
    <property type="entry name" value="CPSASE_1"/>
    <property type="match status" value="1"/>
</dbReference>
<dbReference type="PROSITE" id="PS00188">
    <property type="entry name" value="BIOTIN"/>
    <property type="match status" value="1"/>
</dbReference>
<dbReference type="PROSITE" id="PS50968">
    <property type="entry name" value="BIOTINYL_LIPOYL"/>
    <property type="match status" value="1"/>
</dbReference>
<evidence type="ECO:0000256" key="5">
    <source>
        <dbReference type="ARBA" id="ARBA00022723"/>
    </source>
</evidence>
<dbReference type="InterPro" id="IPR000089">
    <property type="entry name" value="Biotin_lipoyl"/>
</dbReference>
<evidence type="ECO:0000313" key="20">
    <source>
        <dbReference type="Proteomes" id="UP000258667"/>
    </source>
</evidence>
<evidence type="ECO:0000256" key="3">
    <source>
        <dbReference type="ARBA" id="ARBA00013050"/>
    </source>
</evidence>
<evidence type="ECO:0000256" key="6">
    <source>
        <dbReference type="ARBA" id="ARBA00022741"/>
    </source>
</evidence>
<keyword evidence="12" id="KW-0092">Biotin</keyword>
<dbReference type="Pfam" id="PF02786">
    <property type="entry name" value="CPSase_L_D2"/>
    <property type="match status" value="1"/>
</dbReference>
<dbReference type="InterPro" id="IPR050856">
    <property type="entry name" value="Biotin_carboxylase_complex"/>
</dbReference>
<evidence type="ECO:0000259" key="18">
    <source>
        <dbReference type="PROSITE" id="PS50979"/>
    </source>
</evidence>
<dbReference type="PROSITE" id="PS50975">
    <property type="entry name" value="ATP_GRASP"/>
    <property type="match status" value="1"/>
</dbReference>
<feature type="region of interest" description="Disordered" evidence="15">
    <location>
        <begin position="1"/>
        <end position="21"/>
    </location>
</feature>
<dbReference type="PROSITE" id="PS50979">
    <property type="entry name" value="BC"/>
    <property type="match status" value="1"/>
</dbReference>
<reference evidence="19 20" key="1">
    <citation type="submission" date="2018-08" db="EMBL/GenBank/DDBJ databases">
        <title>Complete genomic DNA sequence of Rickettsia japonica in China.</title>
        <authorList>
            <person name="Lu Q."/>
            <person name="Li C."/>
        </authorList>
    </citation>
    <scope>NUCLEOTIDE SEQUENCE [LARGE SCALE GENOMIC DNA]</scope>
    <source>
        <strain evidence="19 20">LA4/2015</strain>
    </source>
</reference>
<keyword evidence="7 14" id="KW-0067">ATP-binding</keyword>
<evidence type="ECO:0000256" key="8">
    <source>
        <dbReference type="ARBA" id="ARBA00022842"/>
    </source>
</evidence>
<evidence type="ECO:0000256" key="12">
    <source>
        <dbReference type="ARBA" id="ARBA00023267"/>
    </source>
</evidence>
<accession>A0ABN5P360</accession>
<comment type="catalytic activity">
    <reaction evidence="13">
        <text>propanoyl-CoA + hydrogencarbonate + ATP = (S)-methylmalonyl-CoA + ADP + phosphate + H(+)</text>
        <dbReference type="Rhea" id="RHEA:23720"/>
        <dbReference type="ChEBI" id="CHEBI:15378"/>
        <dbReference type="ChEBI" id="CHEBI:17544"/>
        <dbReference type="ChEBI" id="CHEBI:30616"/>
        <dbReference type="ChEBI" id="CHEBI:43474"/>
        <dbReference type="ChEBI" id="CHEBI:57327"/>
        <dbReference type="ChEBI" id="CHEBI:57392"/>
        <dbReference type="ChEBI" id="CHEBI:456216"/>
        <dbReference type="EC" id="6.4.1.3"/>
    </reaction>
    <physiologicalReaction direction="left-to-right" evidence="13">
        <dbReference type="Rhea" id="RHEA:23721"/>
    </physiologicalReaction>
</comment>
<dbReference type="SUPFAM" id="SSF51230">
    <property type="entry name" value="Single hybrid motif"/>
    <property type="match status" value="1"/>
</dbReference>
<dbReference type="SUPFAM" id="SSF52440">
    <property type="entry name" value="PreATP-grasp domain"/>
    <property type="match status" value="1"/>
</dbReference>
<dbReference type="InterPro" id="IPR005481">
    <property type="entry name" value="BC-like_N"/>
</dbReference>
<evidence type="ECO:0000256" key="10">
    <source>
        <dbReference type="ARBA" id="ARBA00023098"/>
    </source>
</evidence>
<dbReference type="InterPro" id="IPR005479">
    <property type="entry name" value="CPAse_ATP-bd"/>
</dbReference>
<evidence type="ECO:0000259" key="17">
    <source>
        <dbReference type="PROSITE" id="PS50975"/>
    </source>
</evidence>
<dbReference type="InterPro" id="IPR011054">
    <property type="entry name" value="Rudment_hybrid_motif"/>
</dbReference>
<keyword evidence="8" id="KW-0460">Magnesium</keyword>
<keyword evidence="4" id="KW-0436">Ligase</keyword>
<dbReference type="SMART" id="SM00878">
    <property type="entry name" value="Biotin_carb_C"/>
    <property type="match status" value="1"/>
</dbReference>
<evidence type="ECO:0000256" key="4">
    <source>
        <dbReference type="ARBA" id="ARBA00022598"/>
    </source>
</evidence>
<dbReference type="SUPFAM" id="SSF51246">
    <property type="entry name" value="Rudiment single hybrid motif"/>
    <property type="match status" value="1"/>
</dbReference>
<dbReference type="InterPro" id="IPR001882">
    <property type="entry name" value="Biotin_BS"/>
</dbReference>
<keyword evidence="11" id="KW-0464">Manganese</keyword>
<keyword evidence="20" id="KW-1185">Reference proteome</keyword>
<dbReference type="EC" id="6.4.1.3" evidence="3"/>
<keyword evidence="9" id="KW-0442">Lipid degradation</keyword>
<gene>
    <name evidence="19" type="ORF">D0Z68_05485</name>
</gene>
<evidence type="ECO:0000256" key="1">
    <source>
        <dbReference type="ARBA" id="ARBA00001953"/>
    </source>
</evidence>
<evidence type="ECO:0000259" key="16">
    <source>
        <dbReference type="PROSITE" id="PS50968"/>
    </source>
</evidence>
<name>A0ABN5P360_RICJA</name>
<proteinExistence type="predicted"/>
<evidence type="ECO:0000256" key="7">
    <source>
        <dbReference type="ARBA" id="ARBA00022840"/>
    </source>
</evidence>
<feature type="domain" description="Lipoyl-binding" evidence="16">
    <location>
        <begin position="623"/>
        <end position="698"/>
    </location>
</feature>
<feature type="domain" description="Biotin carboxylation" evidence="18">
    <location>
        <begin position="38"/>
        <end position="484"/>
    </location>
</feature>
<evidence type="ECO:0000256" key="15">
    <source>
        <dbReference type="SAM" id="MobiDB-lite"/>
    </source>
</evidence>
<comment type="cofactor">
    <cofactor evidence="1">
        <name>biotin</name>
        <dbReference type="ChEBI" id="CHEBI:57586"/>
    </cofactor>
</comment>
<feature type="domain" description="ATP-grasp" evidence="17">
    <location>
        <begin position="157"/>
        <end position="354"/>
    </location>
</feature>
<evidence type="ECO:0000256" key="9">
    <source>
        <dbReference type="ARBA" id="ARBA00022963"/>
    </source>
</evidence>
<comment type="pathway">
    <text evidence="2">Metabolic intermediate metabolism; propanoyl-CoA degradation; succinyl-CoA from propanoyl-CoA: step 1/3.</text>
</comment>
<dbReference type="Pfam" id="PF00289">
    <property type="entry name" value="Biotin_carb_N"/>
    <property type="match status" value="1"/>
</dbReference>
<dbReference type="InterPro" id="IPR016185">
    <property type="entry name" value="PreATP-grasp_dom_sf"/>
</dbReference>
<organism evidence="19 20">
    <name type="scientific">Rickettsia japonica</name>
    <dbReference type="NCBI Taxonomy" id="35790"/>
    <lineage>
        <taxon>Bacteria</taxon>
        <taxon>Pseudomonadati</taxon>
        <taxon>Pseudomonadota</taxon>
        <taxon>Alphaproteobacteria</taxon>
        <taxon>Rickettsiales</taxon>
        <taxon>Rickettsiaceae</taxon>
        <taxon>Rickettsieae</taxon>
        <taxon>Rickettsia</taxon>
        <taxon>spotted fever group</taxon>
    </lineage>
</organism>